<dbReference type="EMBL" id="LAZR01000862">
    <property type="protein sequence ID" value="KKN56026.1"/>
    <property type="molecule type" value="Genomic_DNA"/>
</dbReference>
<proteinExistence type="predicted"/>
<dbReference type="Pfam" id="PF03551">
    <property type="entry name" value="PadR"/>
    <property type="match status" value="1"/>
</dbReference>
<dbReference type="SUPFAM" id="SSF46785">
    <property type="entry name" value="Winged helix' DNA-binding domain"/>
    <property type="match status" value="1"/>
</dbReference>
<dbReference type="InterPro" id="IPR005149">
    <property type="entry name" value="Tscrpt_reg_PadR_N"/>
</dbReference>
<reference evidence="2" key="1">
    <citation type="journal article" date="2015" name="Nature">
        <title>Complex archaea that bridge the gap between prokaryotes and eukaryotes.</title>
        <authorList>
            <person name="Spang A."/>
            <person name="Saw J.H."/>
            <person name="Jorgensen S.L."/>
            <person name="Zaremba-Niedzwiedzka K."/>
            <person name="Martijn J."/>
            <person name="Lind A.E."/>
            <person name="van Eijk R."/>
            <person name="Schleper C."/>
            <person name="Guy L."/>
            <person name="Ettema T.J."/>
        </authorList>
    </citation>
    <scope>NUCLEOTIDE SEQUENCE</scope>
</reference>
<protein>
    <recommendedName>
        <fullName evidence="1">Transcription regulator PadR N-terminal domain-containing protein</fullName>
    </recommendedName>
</protein>
<organism evidence="2">
    <name type="scientific">marine sediment metagenome</name>
    <dbReference type="NCBI Taxonomy" id="412755"/>
    <lineage>
        <taxon>unclassified sequences</taxon>
        <taxon>metagenomes</taxon>
        <taxon>ecological metagenomes</taxon>
    </lineage>
</organism>
<accession>A0A0F9U3Y3</accession>
<dbReference type="InterPro" id="IPR036388">
    <property type="entry name" value="WH-like_DNA-bd_sf"/>
</dbReference>
<comment type="caution">
    <text evidence="2">The sequence shown here is derived from an EMBL/GenBank/DDBJ whole genome shotgun (WGS) entry which is preliminary data.</text>
</comment>
<feature type="domain" description="Transcription regulator PadR N-terminal" evidence="1">
    <location>
        <begin position="25"/>
        <end position="90"/>
    </location>
</feature>
<evidence type="ECO:0000259" key="1">
    <source>
        <dbReference type="Pfam" id="PF03551"/>
    </source>
</evidence>
<dbReference type="AlphaFoldDB" id="A0A0F9U3Y3"/>
<name>A0A0F9U3Y3_9ZZZZ</name>
<dbReference type="Gene3D" id="1.10.10.10">
    <property type="entry name" value="Winged helix-like DNA-binding domain superfamily/Winged helix DNA-binding domain"/>
    <property type="match status" value="1"/>
</dbReference>
<dbReference type="InterPro" id="IPR036390">
    <property type="entry name" value="WH_DNA-bd_sf"/>
</dbReference>
<sequence>MLEKHEKHEEHEEIKVQNLTRFYTLVLIKSKSPITGYYILKRLKEDLGKTSSPTYVYDFLKSLKREGYLEDAKVSDSKRSQGYMLTTAGDMFTENIFSRFNNMIETAIQSKIKICASCGVKLYDSVHTEKIRGVELNFCCKHCAKAYKSQISA</sequence>
<evidence type="ECO:0000313" key="2">
    <source>
        <dbReference type="EMBL" id="KKN56026.1"/>
    </source>
</evidence>
<gene>
    <name evidence="2" type="ORF">LCGC14_0576650</name>
</gene>